<name>A0ABD2XMF1_9HYME</name>
<dbReference type="PANTHER" id="PTHR11003">
    <property type="entry name" value="POTASSIUM CHANNEL, SUBFAMILY K"/>
    <property type="match status" value="1"/>
</dbReference>
<dbReference type="Pfam" id="PF07885">
    <property type="entry name" value="Ion_trans_2"/>
    <property type="match status" value="2"/>
</dbReference>
<evidence type="ECO:0000259" key="11">
    <source>
        <dbReference type="Pfam" id="PF07885"/>
    </source>
</evidence>
<keyword evidence="4 10" id="KW-1133">Transmembrane helix</keyword>
<evidence type="ECO:0000256" key="9">
    <source>
        <dbReference type="SAM" id="MobiDB-lite"/>
    </source>
</evidence>
<keyword evidence="13" id="KW-1185">Reference proteome</keyword>
<comment type="caution">
    <text evidence="12">The sequence shown here is derived from an EMBL/GenBank/DDBJ whole genome shotgun (WGS) entry which is preliminary data.</text>
</comment>
<dbReference type="PRINTS" id="PR01333">
    <property type="entry name" value="2POREKCHANEL"/>
</dbReference>
<organism evidence="12 13">
    <name type="scientific">Trichogramma kaykai</name>
    <dbReference type="NCBI Taxonomy" id="54128"/>
    <lineage>
        <taxon>Eukaryota</taxon>
        <taxon>Metazoa</taxon>
        <taxon>Ecdysozoa</taxon>
        <taxon>Arthropoda</taxon>
        <taxon>Hexapoda</taxon>
        <taxon>Insecta</taxon>
        <taxon>Pterygota</taxon>
        <taxon>Neoptera</taxon>
        <taxon>Endopterygota</taxon>
        <taxon>Hymenoptera</taxon>
        <taxon>Apocrita</taxon>
        <taxon>Proctotrupomorpha</taxon>
        <taxon>Chalcidoidea</taxon>
        <taxon>Trichogrammatidae</taxon>
        <taxon>Trichogramma</taxon>
    </lineage>
</organism>
<evidence type="ECO:0000256" key="3">
    <source>
        <dbReference type="ARBA" id="ARBA00022692"/>
    </source>
</evidence>
<feature type="transmembrane region" description="Helical" evidence="10">
    <location>
        <begin position="170"/>
        <end position="192"/>
    </location>
</feature>
<keyword evidence="2 8" id="KW-0813">Transport</keyword>
<evidence type="ECO:0000256" key="1">
    <source>
        <dbReference type="ARBA" id="ARBA00004141"/>
    </source>
</evidence>
<feature type="transmembrane region" description="Helical" evidence="10">
    <location>
        <begin position="38"/>
        <end position="62"/>
    </location>
</feature>
<feature type="domain" description="Potassium channel" evidence="11">
    <location>
        <begin position="240"/>
        <end position="310"/>
    </location>
</feature>
<gene>
    <name evidence="12" type="ORF">TKK_001524</name>
</gene>
<reference evidence="12 13" key="1">
    <citation type="journal article" date="2024" name="bioRxiv">
        <title>A reference genome for Trichogramma kaykai: A tiny desert-dwelling parasitoid wasp with competing sex-ratio distorters.</title>
        <authorList>
            <person name="Culotta J."/>
            <person name="Lindsey A.R."/>
        </authorList>
    </citation>
    <scope>NUCLEOTIDE SEQUENCE [LARGE SCALE GENOMIC DNA]</scope>
    <source>
        <strain evidence="12 13">KSX58</strain>
    </source>
</reference>
<protein>
    <recommendedName>
        <fullName evidence="11">Potassium channel domain-containing protein</fullName>
    </recommendedName>
</protein>
<evidence type="ECO:0000313" key="12">
    <source>
        <dbReference type="EMBL" id="KAL3406139.1"/>
    </source>
</evidence>
<keyword evidence="3 8" id="KW-0812">Transmembrane</keyword>
<feature type="transmembrane region" description="Helical" evidence="10">
    <location>
        <begin position="287"/>
        <end position="309"/>
    </location>
</feature>
<evidence type="ECO:0000256" key="8">
    <source>
        <dbReference type="RuleBase" id="RU003857"/>
    </source>
</evidence>
<dbReference type="SUPFAM" id="SSF81324">
    <property type="entry name" value="Voltage-gated potassium channels"/>
    <property type="match status" value="2"/>
</dbReference>
<dbReference type="Gene3D" id="1.10.287.70">
    <property type="match status" value="1"/>
</dbReference>
<dbReference type="InterPro" id="IPR003280">
    <property type="entry name" value="2pore_dom_K_chnl"/>
</dbReference>
<dbReference type="Proteomes" id="UP001627154">
    <property type="component" value="Unassembled WGS sequence"/>
</dbReference>
<comment type="similarity">
    <text evidence="8">Belongs to the two pore domain potassium channel (TC 1.A.1.8) family.</text>
</comment>
<evidence type="ECO:0000313" key="13">
    <source>
        <dbReference type="Proteomes" id="UP001627154"/>
    </source>
</evidence>
<keyword evidence="6 10" id="KW-0472">Membrane</keyword>
<sequence length="415" mass="46123">MMESSNDEKHQQQEDPAAARNKPIRLPRAETLAKIKSIAGHGGLLATLMIYCLIGGVVFRILELPAETDRIIELKEILLLRRKALLASFNASGFADLADWEDAVLRPYEAALQNAARSNFMVEYIPRVSESGDDKPYQLVNERWSILQAVFFASTIITTIGYGNLYPTTFFGRLFCVLFALIGIPLTLTVIADYGQLFADAVSAISRKLKARLPQDLLRRCVPANDTFNKSLGALFAVGLLFVYLACGAAIFMLWETQWSFFEGFYFCFVTMTTIGFGDIVPTNPKYMLFCTGYILVGLALTSTIIELVRRQYASSWRRLQALSGPLADALKKIGEQAGGDISVLQTDLRKLLNMSMNPKRQKNGLMGGHAKNSEVDEAIEAILRDLASGRSRNIALRNQHQNALVQIIIYESSV</sequence>
<evidence type="ECO:0000256" key="2">
    <source>
        <dbReference type="ARBA" id="ARBA00022448"/>
    </source>
</evidence>
<proteinExistence type="inferred from homology"/>
<dbReference type="PANTHER" id="PTHR11003:SF142">
    <property type="entry name" value="POTASSIUM CHANNEL DOMAIN-CONTAINING PROTEIN"/>
    <property type="match status" value="1"/>
</dbReference>
<dbReference type="GO" id="GO:0034220">
    <property type="term" value="P:monoatomic ion transmembrane transport"/>
    <property type="evidence" value="ECO:0007669"/>
    <property type="project" value="UniProtKB-KW"/>
</dbReference>
<dbReference type="GO" id="GO:0016020">
    <property type="term" value="C:membrane"/>
    <property type="evidence" value="ECO:0007669"/>
    <property type="project" value="UniProtKB-SubCell"/>
</dbReference>
<accession>A0ABD2XMF1</accession>
<evidence type="ECO:0000256" key="6">
    <source>
        <dbReference type="ARBA" id="ARBA00023136"/>
    </source>
</evidence>
<evidence type="ECO:0000256" key="7">
    <source>
        <dbReference type="ARBA" id="ARBA00023303"/>
    </source>
</evidence>
<evidence type="ECO:0000256" key="4">
    <source>
        <dbReference type="ARBA" id="ARBA00022989"/>
    </source>
</evidence>
<evidence type="ECO:0000256" key="5">
    <source>
        <dbReference type="ARBA" id="ARBA00023065"/>
    </source>
</evidence>
<evidence type="ECO:0000256" key="10">
    <source>
        <dbReference type="SAM" id="Phobius"/>
    </source>
</evidence>
<feature type="domain" description="Potassium channel" evidence="11">
    <location>
        <begin position="141"/>
        <end position="198"/>
    </location>
</feature>
<feature type="compositionally biased region" description="Basic and acidic residues" evidence="9">
    <location>
        <begin position="1"/>
        <end position="13"/>
    </location>
</feature>
<feature type="transmembrane region" description="Helical" evidence="10">
    <location>
        <begin position="232"/>
        <end position="254"/>
    </location>
</feature>
<keyword evidence="7 8" id="KW-0407">Ion channel</keyword>
<dbReference type="AlphaFoldDB" id="A0ABD2XMF1"/>
<feature type="transmembrane region" description="Helical" evidence="10">
    <location>
        <begin position="261"/>
        <end position="281"/>
    </location>
</feature>
<keyword evidence="5 8" id="KW-0406">Ion transport</keyword>
<dbReference type="InterPro" id="IPR013099">
    <property type="entry name" value="K_chnl_dom"/>
</dbReference>
<feature type="region of interest" description="Disordered" evidence="9">
    <location>
        <begin position="1"/>
        <end position="23"/>
    </location>
</feature>
<comment type="subcellular location">
    <subcellularLocation>
        <location evidence="1">Membrane</location>
        <topology evidence="1">Multi-pass membrane protein</topology>
    </subcellularLocation>
</comment>
<dbReference type="EMBL" id="JBJJXI010000019">
    <property type="protein sequence ID" value="KAL3406139.1"/>
    <property type="molecule type" value="Genomic_DNA"/>
</dbReference>
<feature type="transmembrane region" description="Helical" evidence="10">
    <location>
        <begin position="144"/>
        <end position="163"/>
    </location>
</feature>